<protein>
    <recommendedName>
        <fullName evidence="4">Flagellin-like protein</fullName>
    </recommendedName>
</protein>
<feature type="transmembrane region" description="Helical" evidence="1">
    <location>
        <begin position="23"/>
        <end position="45"/>
    </location>
</feature>
<keyword evidence="1" id="KW-1133">Transmembrane helix</keyword>
<dbReference type="RefSeq" id="WP_181307963.1">
    <property type="nucleotide sequence ID" value="NZ_CP109074.1"/>
</dbReference>
<dbReference type="Proteomes" id="UP000238312">
    <property type="component" value="Unassembled WGS sequence"/>
</dbReference>
<dbReference type="EMBL" id="PVNG01000014">
    <property type="protein sequence ID" value="PRX61909.1"/>
    <property type="molecule type" value="Genomic_DNA"/>
</dbReference>
<proteinExistence type="predicted"/>
<keyword evidence="1" id="KW-0472">Membrane</keyword>
<accession>A0A2T0MTH7</accession>
<evidence type="ECO:0000256" key="1">
    <source>
        <dbReference type="SAM" id="Phobius"/>
    </source>
</evidence>
<gene>
    <name evidence="2" type="ORF">B0I32_114278</name>
</gene>
<sequence length="56" mass="6243">MDKRFELLKWLLDATGGKVNGKFLITLVVVGLVVLAGFVAFRLIVVEMILSLRDSH</sequence>
<reference evidence="2 3" key="1">
    <citation type="submission" date="2018-03" db="EMBL/GenBank/DDBJ databases">
        <title>Genomic Encyclopedia of Type Strains, Phase III (KMG-III): the genomes of soil and plant-associated and newly described type strains.</title>
        <authorList>
            <person name="Whitman W."/>
        </authorList>
    </citation>
    <scope>NUCLEOTIDE SEQUENCE [LARGE SCALE GENOMIC DNA]</scope>
    <source>
        <strain evidence="2 3">CGMCC 4.7104</strain>
    </source>
</reference>
<name>A0A2T0MTH7_9ACTN</name>
<dbReference type="AlphaFoldDB" id="A0A2T0MTH7"/>
<organism evidence="2 3">
    <name type="scientific">Nonomuraea fuscirosea</name>
    <dbReference type="NCBI Taxonomy" id="1291556"/>
    <lineage>
        <taxon>Bacteria</taxon>
        <taxon>Bacillati</taxon>
        <taxon>Actinomycetota</taxon>
        <taxon>Actinomycetes</taxon>
        <taxon>Streptosporangiales</taxon>
        <taxon>Streptosporangiaceae</taxon>
        <taxon>Nonomuraea</taxon>
    </lineage>
</organism>
<evidence type="ECO:0000313" key="3">
    <source>
        <dbReference type="Proteomes" id="UP000238312"/>
    </source>
</evidence>
<comment type="caution">
    <text evidence="2">The sequence shown here is derived from an EMBL/GenBank/DDBJ whole genome shotgun (WGS) entry which is preliminary data.</text>
</comment>
<evidence type="ECO:0008006" key="4">
    <source>
        <dbReference type="Google" id="ProtNLM"/>
    </source>
</evidence>
<keyword evidence="1" id="KW-0812">Transmembrane</keyword>
<keyword evidence="3" id="KW-1185">Reference proteome</keyword>
<evidence type="ECO:0000313" key="2">
    <source>
        <dbReference type="EMBL" id="PRX61909.1"/>
    </source>
</evidence>